<dbReference type="AlphaFoldDB" id="A0AAV4GJ53"/>
<dbReference type="EMBL" id="BMAT01001440">
    <property type="protein sequence ID" value="GFR85558.1"/>
    <property type="molecule type" value="Genomic_DNA"/>
</dbReference>
<gene>
    <name evidence="1" type="ORF">ElyMa_000699300</name>
</gene>
<name>A0AAV4GJ53_9GAST</name>
<comment type="caution">
    <text evidence="1">The sequence shown here is derived from an EMBL/GenBank/DDBJ whole genome shotgun (WGS) entry which is preliminary data.</text>
</comment>
<organism evidence="1 2">
    <name type="scientific">Elysia marginata</name>
    <dbReference type="NCBI Taxonomy" id="1093978"/>
    <lineage>
        <taxon>Eukaryota</taxon>
        <taxon>Metazoa</taxon>
        <taxon>Spiralia</taxon>
        <taxon>Lophotrochozoa</taxon>
        <taxon>Mollusca</taxon>
        <taxon>Gastropoda</taxon>
        <taxon>Heterobranchia</taxon>
        <taxon>Euthyneura</taxon>
        <taxon>Panpulmonata</taxon>
        <taxon>Sacoglossa</taxon>
        <taxon>Placobranchoidea</taxon>
        <taxon>Plakobranchidae</taxon>
        <taxon>Elysia</taxon>
    </lineage>
</organism>
<accession>A0AAV4GJ53</accession>
<protein>
    <submittedName>
        <fullName evidence="1">RNA polymerase Rpb6</fullName>
    </submittedName>
</protein>
<proteinExistence type="predicted"/>
<evidence type="ECO:0000313" key="1">
    <source>
        <dbReference type="EMBL" id="GFR85558.1"/>
    </source>
</evidence>
<sequence>MIPKQYYNKADISTKTIDRSSIETQTGNVYEAISIISKRSQQINTELRTELGEKLEEFSVPKDLLDEVFENREQIEVSKYYEKLPKPHVIATHEWVDGQTYFRKTSEEGEES</sequence>
<reference evidence="1 2" key="1">
    <citation type="journal article" date="2021" name="Elife">
        <title>Chloroplast acquisition without the gene transfer in kleptoplastic sea slugs, Plakobranchus ocellatus.</title>
        <authorList>
            <person name="Maeda T."/>
            <person name="Takahashi S."/>
            <person name="Yoshida T."/>
            <person name="Shimamura S."/>
            <person name="Takaki Y."/>
            <person name="Nagai Y."/>
            <person name="Toyoda A."/>
            <person name="Suzuki Y."/>
            <person name="Arimoto A."/>
            <person name="Ishii H."/>
            <person name="Satoh N."/>
            <person name="Nishiyama T."/>
            <person name="Hasebe M."/>
            <person name="Maruyama T."/>
            <person name="Minagawa J."/>
            <person name="Obokata J."/>
            <person name="Shigenobu S."/>
        </authorList>
    </citation>
    <scope>NUCLEOTIDE SEQUENCE [LARGE SCALE GENOMIC DNA]</scope>
</reference>
<keyword evidence="2" id="KW-1185">Reference proteome</keyword>
<dbReference type="Proteomes" id="UP000762676">
    <property type="component" value="Unassembled WGS sequence"/>
</dbReference>
<evidence type="ECO:0000313" key="2">
    <source>
        <dbReference type="Proteomes" id="UP000762676"/>
    </source>
</evidence>